<organism evidence="1">
    <name type="scientific">marine metagenome</name>
    <dbReference type="NCBI Taxonomy" id="408172"/>
    <lineage>
        <taxon>unclassified sequences</taxon>
        <taxon>metagenomes</taxon>
        <taxon>ecological metagenomes</taxon>
    </lineage>
</organism>
<dbReference type="InterPro" id="IPR036388">
    <property type="entry name" value="WH-like_DNA-bd_sf"/>
</dbReference>
<accession>A0A381QR07</accession>
<evidence type="ECO:0000313" key="1">
    <source>
        <dbReference type="EMBL" id="SUZ81384.1"/>
    </source>
</evidence>
<dbReference type="Pfam" id="PF12840">
    <property type="entry name" value="HTH_20"/>
    <property type="match status" value="1"/>
</dbReference>
<dbReference type="SUPFAM" id="SSF46785">
    <property type="entry name" value="Winged helix' DNA-binding domain"/>
    <property type="match status" value="1"/>
</dbReference>
<name>A0A381QR07_9ZZZZ</name>
<dbReference type="EMBL" id="UINC01001466">
    <property type="protein sequence ID" value="SUZ81384.1"/>
    <property type="molecule type" value="Genomic_DNA"/>
</dbReference>
<gene>
    <name evidence="1" type="ORF">METZ01_LOCUS34238</name>
</gene>
<dbReference type="InterPro" id="IPR036390">
    <property type="entry name" value="WH_DNA-bd_sf"/>
</dbReference>
<sequence length="239" mass="25163">MDTAPLTATEFSSAVTAITGAFGDPTRRDIYLHVREADNGVTAAEAAAAFDLHPNVARHHLDKLAAGGYLEVAVERAEGATAGRPSKHYRISDPGIPLELPVRQDAVLVSLLGRALALLPSEQAEAMAEEVGAEVGRSMAESLGTDEVQRSFQSAMYVVAEALTAHGFAARAERAADDRLRIVSEHCPFGGAPIEHPVICAVDRGLVRGMLSTLYGEATAEMRSSLPMGDAVCITDVTG</sequence>
<reference evidence="1" key="1">
    <citation type="submission" date="2018-05" db="EMBL/GenBank/DDBJ databases">
        <authorList>
            <person name="Lanie J.A."/>
            <person name="Ng W.-L."/>
            <person name="Kazmierczak K.M."/>
            <person name="Andrzejewski T.M."/>
            <person name="Davidsen T.M."/>
            <person name="Wayne K.J."/>
            <person name="Tettelin H."/>
            <person name="Glass J.I."/>
            <person name="Rusch D."/>
            <person name="Podicherti R."/>
            <person name="Tsui H.-C.T."/>
            <person name="Winkler M.E."/>
        </authorList>
    </citation>
    <scope>NUCLEOTIDE SEQUENCE</scope>
</reference>
<dbReference type="Gene3D" id="1.10.10.10">
    <property type="entry name" value="Winged helix-like DNA-binding domain superfamily/Winged helix DNA-binding domain"/>
    <property type="match status" value="1"/>
</dbReference>
<evidence type="ECO:0008006" key="2">
    <source>
        <dbReference type="Google" id="ProtNLM"/>
    </source>
</evidence>
<dbReference type="Gene3D" id="3.30.1380.20">
    <property type="entry name" value="Trafficking protein particle complex subunit 3"/>
    <property type="match status" value="1"/>
</dbReference>
<protein>
    <recommendedName>
        <fullName evidence="2">Metanogen output domain-containing protein</fullName>
    </recommendedName>
</protein>
<dbReference type="AlphaFoldDB" id="A0A381QR07"/>
<proteinExistence type="predicted"/>